<sequence length="69" mass="7317">MSPQTPAAHDVHHVDINVSRDRLRAAAGTGVTARCTGKPAWWSATRQLLFAALTVGTTGHIVSRVVTVV</sequence>
<comment type="caution">
    <text evidence="1">The sequence shown here is derived from an EMBL/GenBank/DDBJ whole genome shotgun (WGS) entry which is preliminary data.</text>
</comment>
<evidence type="ECO:0000313" key="2">
    <source>
        <dbReference type="Proteomes" id="UP000465361"/>
    </source>
</evidence>
<dbReference type="Proteomes" id="UP000465361">
    <property type="component" value="Unassembled WGS sequence"/>
</dbReference>
<evidence type="ECO:0000313" key="1">
    <source>
        <dbReference type="EMBL" id="GFG75397.1"/>
    </source>
</evidence>
<accession>A0A7I9Y096</accession>
<dbReference type="AlphaFoldDB" id="A0A7I9Y096"/>
<dbReference type="EMBL" id="BLKW01000004">
    <property type="protein sequence ID" value="GFG75397.1"/>
    <property type="molecule type" value="Genomic_DNA"/>
</dbReference>
<keyword evidence="2" id="KW-1185">Reference proteome</keyword>
<organism evidence="1 2">
    <name type="scientific">Mycobacterium botniense</name>
    <dbReference type="NCBI Taxonomy" id="84962"/>
    <lineage>
        <taxon>Bacteria</taxon>
        <taxon>Bacillati</taxon>
        <taxon>Actinomycetota</taxon>
        <taxon>Actinomycetes</taxon>
        <taxon>Mycobacteriales</taxon>
        <taxon>Mycobacteriaceae</taxon>
        <taxon>Mycobacterium</taxon>
    </lineage>
</organism>
<reference evidence="1 2" key="1">
    <citation type="journal article" date="2019" name="Emerg. Microbes Infect.">
        <title>Comprehensive subspecies identification of 175 nontuberculous mycobacteria species based on 7547 genomic profiles.</title>
        <authorList>
            <person name="Matsumoto Y."/>
            <person name="Kinjo T."/>
            <person name="Motooka D."/>
            <person name="Nabeya D."/>
            <person name="Jung N."/>
            <person name="Uechi K."/>
            <person name="Horii T."/>
            <person name="Iida T."/>
            <person name="Fujita J."/>
            <person name="Nakamura S."/>
        </authorList>
    </citation>
    <scope>NUCLEOTIDE SEQUENCE [LARGE SCALE GENOMIC DNA]</scope>
    <source>
        <strain evidence="1 2">JCM 17322</strain>
    </source>
</reference>
<name>A0A7I9Y096_9MYCO</name>
<proteinExistence type="predicted"/>
<dbReference type="RefSeq" id="WP_163758091.1">
    <property type="nucleotide sequence ID" value="NZ_BLKW01000004.1"/>
</dbReference>
<protein>
    <submittedName>
        <fullName evidence="1">Uncharacterized protein</fullName>
    </submittedName>
</protein>
<gene>
    <name evidence="1" type="ORF">MBOT_27620</name>
</gene>